<keyword evidence="2" id="KW-1185">Reference proteome</keyword>
<evidence type="ECO:0000313" key="1">
    <source>
        <dbReference type="EMBL" id="KYB25535.1"/>
    </source>
</evidence>
<proteinExistence type="predicted"/>
<organism evidence="1 2">
    <name type="scientific">Tribolium castaneum</name>
    <name type="common">Red flour beetle</name>
    <dbReference type="NCBI Taxonomy" id="7070"/>
    <lineage>
        <taxon>Eukaryota</taxon>
        <taxon>Metazoa</taxon>
        <taxon>Ecdysozoa</taxon>
        <taxon>Arthropoda</taxon>
        <taxon>Hexapoda</taxon>
        <taxon>Insecta</taxon>
        <taxon>Pterygota</taxon>
        <taxon>Neoptera</taxon>
        <taxon>Endopterygota</taxon>
        <taxon>Coleoptera</taxon>
        <taxon>Polyphaga</taxon>
        <taxon>Cucujiformia</taxon>
        <taxon>Tenebrionidae</taxon>
        <taxon>Tenebrionidae incertae sedis</taxon>
        <taxon>Tribolium</taxon>
    </lineage>
</organism>
<reference evidence="1 2" key="1">
    <citation type="journal article" date="2008" name="Nature">
        <title>The genome of the model beetle and pest Tribolium castaneum.</title>
        <authorList>
            <consortium name="Tribolium Genome Sequencing Consortium"/>
            <person name="Richards S."/>
            <person name="Gibbs R.A."/>
            <person name="Weinstock G.M."/>
            <person name="Brown S.J."/>
            <person name="Denell R."/>
            <person name="Beeman R.W."/>
            <person name="Gibbs R."/>
            <person name="Beeman R.W."/>
            <person name="Brown S.J."/>
            <person name="Bucher G."/>
            <person name="Friedrich M."/>
            <person name="Grimmelikhuijzen C.J."/>
            <person name="Klingler M."/>
            <person name="Lorenzen M."/>
            <person name="Richards S."/>
            <person name="Roth S."/>
            <person name="Schroder R."/>
            <person name="Tautz D."/>
            <person name="Zdobnov E.M."/>
            <person name="Muzny D."/>
            <person name="Gibbs R.A."/>
            <person name="Weinstock G.M."/>
            <person name="Attaway T."/>
            <person name="Bell S."/>
            <person name="Buhay C.J."/>
            <person name="Chandrabose M.N."/>
            <person name="Chavez D."/>
            <person name="Clerk-Blankenburg K.P."/>
            <person name="Cree A."/>
            <person name="Dao M."/>
            <person name="Davis C."/>
            <person name="Chacko J."/>
            <person name="Dinh H."/>
            <person name="Dugan-Rocha S."/>
            <person name="Fowler G."/>
            <person name="Garner T.T."/>
            <person name="Garnes J."/>
            <person name="Gnirke A."/>
            <person name="Hawes A."/>
            <person name="Hernandez J."/>
            <person name="Hines S."/>
            <person name="Holder M."/>
            <person name="Hume J."/>
            <person name="Jhangiani S.N."/>
            <person name="Joshi V."/>
            <person name="Khan Z.M."/>
            <person name="Jackson L."/>
            <person name="Kovar C."/>
            <person name="Kowis A."/>
            <person name="Lee S."/>
            <person name="Lewis L.R."/>
            <person name="Margolis J."/>
            <person name="Morgan M."/>
            <person name="Nazareth L.V."/>
            <person name="Nguyen N."/>
            <person name="Okwuonu G."/>
            <person name="Parker D."/>
            <person name="Richards S."/>
            <person name="Ruiz S.J."/>
            <person name="Santibanez J."/>
            <person name="Savard J."/>
            <person name="Scherer S.E."/>
            <person name="Schneider B."/>
            <person name="Sodergren E."/>
            <person name="Tautz D."/>
            <person name="Vattahil S."/>
            <person name="Villasana D."/>
            <person name="White C.S."/>
            <person name="Wright R."/>
            <person name="Park Y."/>
            <person name="Beeman R.W."/>
            <person name="Lord J."/>
            <person name="Oppert B."/>
            <person name="Lorenzen M."/>
            <person name="Brown S."/>
            <person name="Wang L."/>
            <person name="Savard J."/>
            <person name="Tautz D."/>
            <person name="Richards S."/>
            <person name="Weinstock G."/>
            <person name="Gibbs R.A."/>
            <person name="Liu Y."/>
            <person name="Worley K."/>
            <person name="Weinstock G."/>
            <person name="Elsik C.G."/>
            <person name="Reese J.T."/>
            <person name="Elhaik E."/>
            <person name="Landan G."/>
            <person name="Graur D."/>
            <person name="Arensburger P."/>
            <person name="Atkinson P."/>
            <person name="Beeman R.W."/>
            <person name="Beidler J."/>
            <person name="Brown S.J."/>
            <person name="Demuth J.P."/>
            <person name="Drury D.W."/>
            <person name="Du Y.Z."/>
            <person name="Fujiwara H."/>
            <person name="Lorenzen M."/>
            <person name="Maselli V."/>
            <person name="Osanai M."/>
            <person name="Park Y."/>
            <person name="Robertson H.M."/>
            <person name="Tu Z."/>
            <person name="Wang J.J."/>
            <person name="Wang S."/>
            <person name="Richards S."/>
            <person name="Song H."/>
            <person name="Zhang L."/>
            <person name="Sodergren E."/>
            <person name="Werner D."/>
            <person name="Stanke M."/>
            <person name="Morgenstern B."/>
            <person name="Solovyev V."/>
            <person name="Kosarev P."/>
            <person name="Brown G."/>
            <person name="Chen H.C."/>
            <person name="Ermolaeva O."/>
            <person name="Hlavina W."/>
            <person name="Kapustin Y."/>
            <person name="Kiryutin B."/>
            <person name="Kitts P."/>
            <person name="Maglott D."/>
            <person name="Pruitt K."/>
            <person name="Sapojnikov V."/>
            <person name="Souvorov A."/>
            <person name="Mackey A.J."/>
            <person name="Waterhouse R.M."/>
            <person name="Wyder S."/>
            <person name="Zdobnov E.M."/>
            <person name="Zdobnov E.M."/>
            <person name="Wyder S."/>
            <person name="Kriventseva E.V."/>
            <person name="Kadowaki T."/>
            <person name="Bork P."/>
            <person name="Aranda M."/>
            <person name="Bao R."/>
            <person name="Beermann A."/>
            <person name="Berns N."/>
            <person name="Bolognesi R."/>
            <person name="Bonneton F."/>
            <person name="Bopp D."/>
            <person name="Brown S.J."/>
            <person name="Bucher G."/>
            <person name="Butts T."/>
            <person name="Chaumot A."/>
            <person name="Denell R.E."/>
            <person name="Ferrier D.E."/>
            <person name="Friedrich M."/>
            <person name="Gordon C.M."/>
            <person name="Jindra M."/>
            <person name="Klingler M."/>
            <person name="Lan Q."/>
            <person name="Lattorff H.M."/>
            <person name="Laudet V."/>
            <person name="von Levetsow C."/>
            <person name="Liu Z."/>
            <person name="Lutz R."/>
            <person name="Lynch J.A."/>
            <person name="da Fonseca R.N."/>
            <person name="Posnien N."/>
            <person name="Reuter R."/>
            <person name="Roth S."/>
            <person name="Savard J."/>
            <person name="Schinko J.B."/>
            <person name="Schmitt C."/>
            <person name="Schoppmeier M."/>
            <person name="Schroder R."/>
            <person name="Shippy T.D."/>
            <person name="Simonnet F."/>
            <person name="Marques-Souza H."/>
            <person name="Tautz D."/>
            <person name="Tomoyasu Y."/>
            <person name="Trauner J."/>
            <person name="Van der Zee M."/>
            <person name="Vervoort M."/>
            <person name="Wittkopp N."/>
            <person name="Wimmer E.A."/>
            <person name="Yang X."/>
            <person name="Jones A.K."/>
            <person name="Sattelle D.B."/>
            <person name="Ebert P.R."/>
            <person name="Nelson D."/>
            <person name="Scott J.G."/>
            <person name="Beeman R.W."/>
            <person name="Muthukrishnan S."/>
            <person name="Kramer K.J."/>
            <person name="Arakane Y."/>
            <person name="Beeman R.W."/>
            <person name="Zhu Q."/>
            <person name="Hogenkamp D."/>
            <person name="Dixit R."/>
            <person name="Oppert B."/>
            <person name="Jiang H."/>
            <person name="Zou Z."/>
            <person name="Marshall J."/>
            <person name="Elpidina E."/>
            <person name="Vinokurov K."/>
            <person name="Oppert C."/>
            <person name="Zou Z."/>
            <person name="Evans J."/>
            <person name="Lu Z."/>
            <person name="Zhao P."/>
            <person name="Sumathipala N."/>
            <person name="Altincicek B."/>
            <person name="Vilcinskas A."/>
            <person name="Williams M."/>
            <person name="Hultmark D."/>
            <person name="Hetru C."/>
            <person name="Jiang H."/>
            <person name="Grimmelikhuijzen C.J."/>
            <person name="Hauser F."/>
            <person name="Cazzamali G."/>
            <person name="Williamson M."/>
            <person name="Park Y."/>
            <person name="Li B."/>
            <person name="Tanaka Y."/>
            <person name="Predel R."/>
            <person name="Neupert S."/>
            <person name="Schachtner J."/>
            <person name="Verleyen P."/>
            <person name="Raible F."/>
            <person name="Bork P."/>
            <person name="Friedrich M."/>
            <person name="Walden K.K."/>
            <person name="Robertson H.M."/>
            <person name="Angeli S."/>
            <person name="Foret S."/>
            <person name="Bucher G."/>
            <person name="Schuetz S."/>
            <person name="Maleszka R."/>
            <person name="Wimmer E.A."/>
            <person name="Beeman R.W."/>
            <person name="Lorenzen M."/>
            <person name="Tomoyasu Y."/>
            <person name="Miller S.C."/>
            <person name="Grossmann D."/>
            <person name="Bucher G."/>
        </authorList>
    </citation>
    <scope>NUCLEOTIDE SEQUENCE [LARGE SCALE GENOMIC DNA]</scope>
    <source>
        <strain evidence="1 2">Georgia GA2</strain>
    </source>
</reference>
<dbReference type="AlphaFoldDB" id="A0A139WCF4"/>
<evidence type="ECO:0000313" key="2">
    <source>
        <dbReference type="Proteomes" id="UP000007266"/>
    </source>
</evidence>
<dbReference type="EMBL" id="KQ971371">
    <property type="protein sequence ID" value="KYB25535.1"/>
    <property type="molecule type" value="Genomic_DNA"/>
</dbReference>
<dbReference type="InParanoid" id="A0A139WCF4"/>
<protein>
    <submittedName>
        <fullName evidence="1">Uncharacterized protein</fullName>
    </submittedName>
</protein>
<dbReference type="Proteomes" id="UP000007266">
    <property type="component" value="Linkage group 9"/>
</dbReference>
<name>A0A139WCF4_TRICA</name>
<accession>A0A139WCF4</accession>
<reference evidence="1 2" key="2">
    <citation type="journal article" date="2010" name="Nucleic Acids Res.">
        <title>BeetleBase in 2010: revisions to provide comprehensive genomic information for Tribolium castaneum.</title>
        <authorList>
            <person name="Kim H.S."/>
            <person name="Murphy T."/>
            <person name="Xia J."/>
            <person name="Caragea D."/>
            <person name="Park Y."/>
            <person name="Beeman R.W."/>
            <person name="Lorenzen M.D."/>
            <person name="Butcher S."/>
            <person name="Manak J.R."/>
            <person name="Brown S.J."/>
        </authorList>
    </citation>
    <scope>GENOME REANNOTATION</scope>
    <source>
        <strain evidence="1 2">Georgia GA2</strain>
    </source>
</reference>
<sequence length="127" mass="13838">MHSRVSENFSDCRLTFKHIRTNFLRPIKRSGNSGKCILFTPASGLENPATAIAVQSAPPAPPAPAAATFNSPLKKVAVERDRVLLMFGGFSCARASTIARQWRNLRRSKVSLSFCVVYVGCVSISLL</sequence>
<gene>
    <name evidence="1" type="primary">AUGUSTUS-3.0.2_34866</name>
    <name evidence="1" type="ORF">TcasGA2_TC034866</name>
</gene>